<comment type="caution">
    <text evidence="1">The sequence shown here is derived from an EMBL/GenBank/DDBJ whole genome shotgun (WGS) entry which is preliminary data.</text>
</comment>
<sequence length="103" mass="12784">MESSDEYEEMEEMAASVVCLEKNIVRRVWVHEINLKRKREGEYHTLMDILEKEEHSDRFHMYFRMKKEEFEYLHNLLKERIKKIYTRFRQAIGTKERLAICLR</sequence>
<keyword evidence="2" id="KW-1185">Reference proteome</keyword>
<reference evidence="1" key="1">
    <citation type="journal article" date="2023" name="Insect Mol. Biol.">
        <title>Genome sequencing provides insights into the evolution of gene families encoding plant cell wall-degrading enzymes in longhorned beetles.</title>
        <authorList>
            <person name="Shin N.R."/>
            <person name="Okamura Y."/>
            <person name="Kirsch R."/>
            <person name="Pauchet Y."/>
        </authorList>
    </citation>
    <scope>NUCLEOTIDE SEQUENCE</scope>
    <source>
        <strain evidence="1">RBIC_L_NR</strain>
    </source>
</reference>
<name>A0AAV8YNC2_9CUCU</name>
<evidence type="ECO:0000313" key="1">
    <source>
        <dbReference type="EMBL" id="KAJ8953295.1"/>
    </source>
</evidence>
<accession>A0AAV8YNC2</accession>
<organism evidence="1 2">
    <name type="scientific">Rhamnusium bicolor</name>
    <dbReference type="NCBI Taxonomy" id="1586634"/>
    <lineage>
        <taxon>Eukaryota</taxon>
        <taxon>Metazoa</taxon>
        <taxon>Ecdysozoa</taxon>
        <taxon>Arthropoda</taxon>
        <taxon>Hexapoda</taxon>
        <taxon>Insecta</taxon>
        <taxon>Pterygota</taxon>
        <taxon>Neoptera</taxon>
        <taxon>Endopterygota</taxon>
        <taxon>Coleoptera</taxon>
        <taxon>Polyphaga</taxon>
        <taxon>Cucujiformia</taxon>
        <taxon>Chrysomeloidea</taxon>
        <taxon>Cerambycidae</taxon>
        <taxon>Lepturinae</taxon>
        <taxon>Rhagiini</taxon>
        <taxon>Rhamnusium</taxon>
    </lineage>
</organism>
<gene>
    <name evidence="1" type="ORF">NQ314_007374</name>
</gene>
<dbReference type="AlphaFoldDB" id="A0AAV8YNC2"/>
<protein>
    <submittedName>
        <fullName evidence="1">Uncharacterized protein</fullName>
    </submittedName>
</protein>
<dbReference type="EMBL" id="JANEYF010001976">
    <property type="protein sequence ID" value="KAJ8953295.1"/>
    <property type="molecule type" value="Genomic_DNA"/>
</dbReference>
<evidence type="ECO:0000313" key="2">
    <source>
        <dbReference type="Proteomes" id="UP001162156"/>
    </source>
</evidence>
<proteinExistence type="predicted"/>
<dbReference type="Proteomes" id="UP001162156">
    <property type="component" value="Unassembled WGS sequence"/>
</dbReference>